<dbReference type="AlphaFoldDB" id="A0A0M4RMV1"/>
<evidence type="ECO:0000256" key="2">
    <source>
        <dbReference type="ARBA" id="ARBA00023125"/>
    </source>
</evidence>
<dbReference type="SUPFAM" id="SSF46689">
    <property type="entry name" value="Homeodomain-like"/>
    <property type="match status" value="1"/>
</dbReference>
<dbReference type="RefSeq" id="WP_062005426.1">
    <property type="nucleotide sequence ID" value="NZ_CP012677.1"/>
</dbReference>
<dbReference type="InterPro" id="IPR009057">
    <property type="entry name" value="Homeodomain-like_sf"/>
</dbReference>
<name>A0A0M4RMV1_9MICC</name>
<dbReference type="InterPro" id="IPR050109">
    <property type="entry name" value="HTH-type_TetR-like_transc_reg"/>
</dbReference>
<dbReference type="PROSITE" id="PS50977">
    <property type="entry name" value="HTH_TETR_2"/>
    <property type="match status" value="1"/>
</dbReference>
<dbReference type="GO" id="GO:0000976">
    <property type="term" value="F:transcription cis-regulatory region binding"/>
    <property type="evidence" value="ECO:0007669"/>
    <property type="project" value="TreeGrafter"/>
</dbReference>
<dbReference type="InterPro" id="IPR023772">
    <property type="entry name" value="DNA-bd_HTH_TetR-type_CS"/>
</dbReference>
<dbReference type="Pfam" id="PF00440">
    <property type="entry name" value="TetR_N"/>
    <property type="match status" value="1"/>
</dbReference>
<evidence type="ECO:0000256" key="3">
    <source>
        <dbReference type="ARBA" id="ARBA00023163"/>
    </source>
</evidence>
<dbReference type="EMBL" id="CP012677">
    <property type="protein sequence ID" value="ALE91488.1"/>
    <property type="molecule type" value="Genomic_DNA"/>
</dbReference>
<evidence type="ECO:0000256" key="4">
    <source>
        <dbReference type="PROSITE-ProRule" id="PRU00335"/>
    </source>
</evidence>
<dbReference type="Proteomes" id="UP000062833">
    <property type="component" value="Chromosome"/>
</dbReference>
<proteinExistence type="predicted"/>
<feature type="domain" description="HTH tetR-type" evidence="6">
    <location>
        <begin position="19"/>
        <end position="79"/>
    </location>
</feature>
<dbReference type="PATRIC" id="fig|656366.3.peg.565"/>
<evidence type="ECO:0000256" key="1">
    <source>
        <dbReference type="ARBA" id="ARBA00023015"/>
    </source>
</evidence>
<dbReference type="PANTHER" id="PTHR30055">
    <property type="entry name" value="HTH-TYPE TRANSCRIPTIONAL REGULATOR RUTR"/>
    <property type="match status" value="1"/>
</dbReference>
<gene>
    <name evidence="7" type="ORF">AOC05_02535</name>
</gene>
<dbReference type="PANTHER" id="PTHR30055:SF234">
    <property type="entry name" value="HTH-TYPE TRANSCRIPTIONAL REGULATOR BETI"/>
    <property type="match status" value="1"/>
</dbReference>
<reference evidence="8" key="1">
    <citation type="submission" date="2015-09" db="EMBL/GenBank/DDBJ databases">
        <title>Complete genome of Arthrobacter alpinus strain R3.8.</title>
        <authorList>
            <person name="See-Too W.S."/>
            <person name="Chan K.G."/>
        </authorList>
    </citation>
    <scope>NUCLEOTIDE SEQUENCE [LARGE SCALE GENOMIC DNA]</scope>
    <source>
        <strain evidence="8">R3.8</strain>
    </source>
</reference>
<dbReference type="KEGG" id="aaq:AOC05_02535"/>
<keyword evidence="3" id="KW-0804">Transcription</keyword>
<dbReference type="Gene3D" id="1.10.357.10">
    <property type="entry name" value="Tetracycline Repressor, domain 2"/>
    <property type="match status" value="1"/>
</dbReference>
<evidence type="ECO:0000256" key="5">
    <source>
        <dbReference type="SAM" id="MobiDB-lite"/>
    </source>
</evidence>
<dbReference type="PROSITE" id="PS01081">
    <property type="entry name" value="HTH_TETR_1"/>
    <property type="match status" value="1"/>
</dbReference>
<keyword evidence="8" id="KW-1185">Reference proteome</keyword>
<keyword evidence="2 4" id="KW-0238">DNA-binding</keyword>
<feature type="region of interest" description="Disordered" evidence="5">
    <location>
        <begin position="1"/>
        <end position="20"/>
    </location>
</feature>
<dbReference type="GO" id="GO:0003700">
    <property type="term" value="F:DNA-binding transcription factor activity"/>
    <property type="evidence" value="ECO:0007669"/>
    <property type="project" value="TreeGrafter"/>
</dbReference>
<evidence type="ECO:0000313" key="8">
    <source>
        <dbReference type="Proteomes" id="UP000062833"/>
    </source>
</evidence>
<evidence type="ECO:0000259" key="6">
    <source>
        <dbReference type="PROSITE" id="PS50977"/>
    </source>
</evidence>
<protein>
    <recommendedName>
        <fullName evidence="6">HTH tetR-type domain-containing protein</fullName>
    </recommendedName>
</protein>
<dbReference type="InterPro" id="IPR001647">
    <property type="entry name" value="HTH_TetR"/>
</dbReference>
<organism evidence="7 8">
    <name type="scientific">Arthrobacter alpinus</name>
    <dbReference type="NCBI Taxonomy" id="656366"/>
    <lineage>
        <taxon>Bacteria</taxon>
        <taxon>Bacillati</taxon>
        <taxon>Actinomycetota</taxon>
        <taxon>Actinomycetes</taxon>
        <taxon>Micrococcales</taxon>
        <taxon>Micrococcaceae</taxon>
        <taxon>Arthrobacter</taxon>
    </lineage>
</organism>
<feature type="DNA-binding region" description="H-T-H motif" evidence="4">
    <location>
        <begin position="42"/>
        <end position="61"/>
    </location>
</feature>
<keyword evidence="1" id="KW-0805">Transcription regulation</keyword>
<evidence type="ECO:0000313" key="7">
    <source>
        <dbReference type="EMBL" id="ALE91488.1"/>
    </source>
</evidence>
<sequence length="224" mass="24241">MTESANNCQGHGLRARKREATRSAITKAARLATAQKGLNGFTIEQLCEDVGVSRRTFFNYFPSKEDAIIGHLLDDFPAEAVAAFLAAGPDSGAERGPQGLTTTLLRDLLTLTSAMATEMNLTGDHVLELVSVMKKEPHLMLKVMGSAQGREQDFAAFIAERESRPANDPMVAMAAAVFGTCSQRASYAVFSEENTTTFSELLLNNLHMAQQIFQSSLLPLEGTP</sequence>
<accession>A0A0M4RMV1</accession>